<name>A0AA35WH23_GEOBA</name>
<dbReference type="PANTHER" id="PTHR24416">
    <property type="entry name" value="TYROSINE-PROTEIN KINASE RECEPTOR"/>
    <property type="match status" value="1"/>
</dbReference>
<dbReference type="PANTHER" id="PTHR24416:SF564">
    <property type="entry name" value="MACROPHAGE-STIMULATING PROTEIN RECEPTOR"/>
    <property type="match status" value="1"/>
</dbReference>
<keyword evidence="8" id="KW-0460">Magnesium</keyword>
<accession>A0AA35WH23</accession>
<organism evidence="11 12">
    <name type="scientific">Geodia barretti</name>
    <name type="common">Barrett's horny sponge</name>
    <dbReference type="NCBI Taxonomy" id="519541"/>
    <lineage>
        <taxon>Eukaryota</taxon>
        <taxon>Metazoa</taxon>
        <taxon>Porifera</taxon>
        <taxon>Demospongiae</taxon>
        <taxon>Heteroscleromorpha</taxon>
        <taxon>Tetractinellida</taxon>
        <taxon>Astrophorina</taxon>
        <taxon>Geodiidae</taxon>
        <taxon>Geodia</taxon>
    </lineage>
</organism>
<keyword evidence="5" id="KW-0829">Tyrosine-protein kinase</keyword>
<keyword evidence="4 7" id="KW-0067">ATP-binding</keyword>
<dbReference type="EMBL" id="CASHTH010001865">
    <property type="protein sequence ID" value="CAI8021098.1"/>
    <property type="molecule type" value="Genomic_DNA"/>
</dbReference>
<dbReference type="GO" id="GO:0004714">
    <property type="term" value="F:transmembrane receptor protein tyrosine kinase activity"/>
    <property type="evidence" value="ECO:0007669"/>
    <property type="project" value="TreeGrafter"/>
</dbReference>
<feature type="region of interest" description="Disordered" evidence="9">
    <location>
        <begin position="238"/>
        <end position="268"/>
    </location>
</feature>
<dbReference type="GO" id="GO:0046872">
    <property type="term" value="F:metal ion binding"/>
    <property type="evidence" value="ECO:0007669"/>
    <property type="project" value="UniProtKB-KW"/>
</dbReference>
<keyword evidence="12" id="KW-1185">Reference proteome</keyword>
<evidence type="ECO:0000256" key="6">
    <source>
        <dbReference type="PIRSR" id="PIRSR000615-1"/>
    </source>
</evidence>
<keyword evidence="3" id="KW-0418">Kinase</keyword>
<dbReference type="GO" id="GO:0016477">
    <property type="term" value="P:cell migration"/>
    <property type="evidence" value="ECO:0007669"/>
    <property type="project" value="TreeGrafter"/>
</dbReference>
<protein>
    <submittedName>
        <fullName evidence="11">Fibroblast growth factor receptor 1</fullName>
    </submittedName>
</protein>
<feature type="domain" description="Protein kinase" evidence="10">
    <location>
        <begin position="1"/>
        <end position="234"/>
    </location>
</feature>
<keyword evidence="1" id="KW-0808">Transferase</keyword>
<dbReference type="PROSITE" id="PS00109">
    <property type="entry name" value="PROTEIN_KINASE_TYR"/>
    <property type="match status" value="1"/>
</dbReference>
<comment type="caution">
    <text evidence="11">The sequence shown here is derived from an EMBL/GenBank/DDBJ whole genome shotgun (WGS) entry which is preliminary data.</text>
</comment>
<dbReference type="CDD" id="cd00192">
    <property type="entry name" value="PTKc"/>
    <property type="match status" value="1"/>
</dbReference>
<dbReference type="Proteomes" id="UP001174909">
    <property type="component" value="Unassembled WGS sequence"/>
</dbReference>
<feature type="active site" description="Proton acceptor" evidence="6">
    <location>
        <position position="85"/>
    </location>
</feature>
<evidence type="ECO:0000256" key="2">
    <source>
        <dbReference type="ARBA" id="ARBA00022741"/>
    </source>
</evidence>
<evidence type="ECO:0000256" key="5">
    <source>
        <dbReference type="ARBA" id="ARBA00023137"/>
    </source>
</evidence>
<keyword evidence="8" id="KW-0479">Metal-binding</keyword>
<gene>
    <name evidence="11" type="ORF">GBAR_LOCUS12553</name>
</gene>
<reference evidence="11" key="1">
    <citation type="submission" date="2023-03" db="EMBL/GenBank/DDBJ databases">
        <authorList>
            <person name="Steffen K."/>
            <person name="Cardenas P."/>
        </authorList>
    </citation>
    <scope>NUCLEOTIDE SEQUENCE</scope>
</reference>
<feature type="binding site" evidence="8">
    <location>
        <position position="90"/>
    </location>
    <ligand>
        <name>Mg(2+)</name>
        <dbReference type="ChEBI" id="CHEBI:18420"/>
    </ligand>
</feature>
<dbReference type="GO" id="GO:0006909">
    <property type="term" value="P:phagocytosis"/>
    <property type="evidence" value="ECO:0007669"/>
    <property type="project" value="TreeGrafter"/>
</dbReference>
<dbReference type="FunFam" id="1.10.510.10:FF:000554">
    <property type="entry name" value="Predicted protein"/>
    <property type="match status" value="1"/>
</dbReference>
<dbReference type="SMART" id="SM00219">
    <property type="entry name" value="TyrKc"/>
    <property type="match status" value="1"/>
</dbReference>
<evidence type="ECO:0000256" key="9">
    <source>
        <dbReference type="SAM" id="MobiDB-lite"/>
    </source>
</evidence>
<feature type="binding site" evidence="7">
    <location>
        <position position="89"/>
    </location>
    <ligand>
        <name>ATP</name>
        <dbReference type="ChEBI" id="CHEBI:30616"/>
    </ligand>
</feature>
<dbReference type="SUPFAM" id="SSF56112">
    <property type="entry name" value="Protein kinase-like (PK-like)"/>
    <property type="match status" value="1"/>
</dbReference>
<keyword evidence="11" id="KW-0675">Receptor</keyword>
<evidence type="ECO:0000259" key="10">
    <source>
        <dbReference type="PROSITE" id="PS50011"/>
    </source>
</evidence>
<dbReference type="PRINTS" id="PR00109">
    <property type="entry name" value="TYRKINASE"/>
</dbReference>
<dbReference type="InterPro" id="IPR008266">
    <property type="entry name" value="Tyr_kinase_AS"/>
</dbReference>
<dbReference type="InterPro" id="IPR000719">
    <property type="entry name" value="Prot_kinase_dom"/>
</dbReference>
<dbReference type="GO" id="GO:0005524">
    <property type="term" value="F:ATP binding"/>
    <property type="evidence" value="ECO:0007669"/>
    <property type="project" value="UniProtKB-KW"/>
</dbReference>
<dbReference type="GO" id="GO:0043235">
    <property type="term" value="C:receptor complex"/>
    <property type="evidence" value="ECO:0007669"/>
    <property type="project" value="TreeGrafter"/>
</dbReference>
<dbReference type="Gene3D" id="1.10.510.10">
    <property type="entry name" value="Transferase(Phosphotransferase) domain 1"/>
    <property type="match status" value="1"/>
</dbReference>
<evidence type="ECO:0000256" key="8">
    <source>
        <dbReference type="PIRSR" id="PIRSR000615-3"/>
    </source>
</evidence>
<dbReference type="GO" id="GO:0005886">
    <property type="term" value="C:plasma membrane"/>
    <property type="evidence" value="ECO:0007669"/>
    <property type="project" value="TreeGrafter"/>
</dbReference>
<evidence type="ECO:0000313" key="12">
    <source>
        <dbReference type="Proteomes" id="UP001174909"/>
    </source>
</evidence>
<dbReference type="PIRSF" id="PIRSF000654">
    <property type="entry name" value="Integrin-linked_kinase"/>
    <property type="match status" value="1"/>
</dbReference>
<evidence type="ECO:0000256" key="4">
    <source>
        <dbReference type="ARBA" id="ARBA00022840"/>
    </source>
</evidence>
<keyword evidence="2 7" id="KW-0547">Nucleotide-binding</keyword>
<proteinExistence type="predicted"/>
<dbReference type="GO" id="GO:0007169">
    <property type="term" value="P:cell surface receptor protein tyrosine kinase signaling pathway"/>
    <property type="evidence" value="ECO:0007669"/>
    <property type="project" value="TreeGrafter"/>
</dbReference>
<dbReference type="InterPro" id="IPR050122">
    <property type="entry name" value="RTK"/>
</dbReference>
<evidence type="ECO:0000313" key="11">
    <source>
        <dbReference type="EMBL" id="CAI8021098.1"/>
    </source>
</evidence>
<dbReference type="InterPro" id="IPR001245">
    <property type="entry name" value="Ser-Thr/Tyr_kinase_cat_dom"/>
</dbReference>
<sequence>MLSFKHTNVMPLLGVCLDEDTPLLIMPFMTKGSVLEFVKHRIKELLCINALEAEILSSRKILLNICHHISKGMEYLAVHKFVHRDLAARNCMIDRDGVIKVADFGLTEDMYGTNYFRRERGEGGSEEKVPIRWMAPESIEEDIYAEATDVWSFGVTVWEIFTCGRIPYTGVPAIRLLKELQGGQRLERPDNQACLDEVYEIMMRCWSLDSRARPLFKDLVGKFSGLLERESDYLELSAQTASPPFSPPADLVVTQEQGTAAAENETEI</sequence>
<dbReference type="Pfam" id="PF07714">
    <property type="entry name" value="PK_Tyr_Ser-Thr"/>
    <property type="match status" value="1"/>
</dbReference>
<dbReference type="InterPro" id="IPR020635">
    <property type="entry name" value="Tyr_kinase_cat_dom"/>
</dbReference>
<dbReference type="InterPro" id="IPR011009">
    <property type="entry name" value="Kinase-like_dom_sf"/>
</dbReference>
<evidence type="ECO:0000256" key="7">
    <source>
        <dbReference type="PIRSR" id="PIRSR000615-2"/>
    </source>
</evidence>
<dbReference type="AlphaFoldDB" id="A0AA35WH23"/>
<dbReference type="PROSITE" id="PS50011">
    <property type="entry name" value="PROTEIN_KINASE_DOM"/>
    <property type="match status" value="1"/>
</dbReference>
<feature type="binding site" evidence="8">
    <location>
        <position position="103"/>
    </location>
    <ligand>
        <name>Mg(2+)</name>
        <dbReference type="ChEBI" id="CHEBI:18420"/>
    </ligand>
</feature>
<evidence type="ECO:0000256" key="3">
    <source>
        <dbReference type="ARBA" id="ARBA00022777"/>
    </source>
</evidence>
<evidence type="ECO:0000256" key="1">
    <source>
        <dbReference type="ARBA" id="ARBA00022679"/>
    </source>
</evidence>